<feature type="compositionally biased region" description="Acidic residues" evidence="1">
    <location>
        <begin position="34"/>
        <end position="45"/>
    </location>
</feature>
<reference evidence="2 3" key="1">
    <citation type="journal article" date="2018" name="Sci. Rep.">
        <title>Characterisation of pathogen-specific regions and novel effector candidates in Fusarium oxysporum f. sp. cepae.</title>
        <authorList>
            <person name="Armitage A.D."/>
            <person name="Taylor A."/>
            <person name="Sobczyk M.K."/>
            <person name="Baxter L."/>
            <person name="Greenfield B.P."/>
            <person name="Bates H.J."/>
            <person name="Wilson F."/>
            <person name="Jackson A.C."/>
            <person name="Ott S."/>
            <person name="Harrison R.J."/>
            <person name="Clarkson J.P."/>
        </authorList>
    </citation>
    <scope>NUCLEOTIDE SEQUENCE [LARGE SCALE GENOMIC DNA]</scope>
    <source>
        <strain evidence="2 3">FoC_Fus2</strain>
    </source>
</reference>
<sequence>MKPPLLVFAPKEDTDIILRKPNFRSHPEPLPEAADPDATEEENEDEKGKHKEQDDQKELERPASEEFKDVTSSIQSRGDLKNLKPFYEHDACVTRLQGDARWPIQRELSQPVWAL</sequence>
<feature type="region of interest" description="Disordered" evidence="1">
    <location>
        <begin position="16"/>
        <end position="81"/>
    </location>
</feature>
<accession>A0A3L6MST0</accession>
<dbReference type="Proteomes" id="UP000270866">
    <property type="component" value="Unassembled WGS sequence"/>
</dbReference>
<comment type="caution">
    <text evidence="2">The sequence shown here is derived from an EMBL/GenBank/DDBJ whole genome shotgun (WGS) entry which is preliminary data.</text>
</comment>
<dbReference type="EMBL" id="MRCU01000015">
    <property type="protein sequence ID" value="RKK07902.1"/>
    <property type="molecule type" value="Genomic_DNA"/>
</dbReference>
<dbReference type="AlphaFoldDB" id="A0A3L6MST0"/>
<organism evidence="2 3">
    <name type="scientific">Fusarium oxysporum f. sp. cepae</name>
    <dbReference type="NCBI Taxonomy" id="396571"/>
    <lineage>
        <taxon>Eukaryota</taxon>
        <taxon>Fungi</taxon>
        <taxon>Dikarya</taxon>
        <taxon>Ascomycota</taxon>
        <taxon>Pezizomycotina</taxon>
        <taxon>Sordariomycetes</taxon>
        <taxon>Hypocreomycetidae</taxon>
        <taxon>Hypocreales</taxon>
        <taxon>Nectriaceae</taxon>
        <taxon>Fusarium</taxon>
        <taxon>Fusarium oxysporum species complex</taxon>
    </lineage>
</organism>
<name>A0A3L6MST0_FUSOX</name>
<proteinExistence type="predicted"/>
<feature type="compositionally biased region" description="Basic and acidic residues" evidence="1">
    <location>
        <begin position="46"/>
        <end position="69"/>
    </location>
</feature>
<evidence type="ECO:0000313" key="3">
    <source>
        <dbReference type="Proteomes" id="UP000270866"/>
    </source>
</evidence>
<gene>
    <name evidence="2" type="ORF">BFJ65_g17376</name>
</gene>
<evidence type="ECO:0000256" key="1">
    <source>
        <dbReference type="SAM" id="MobiDB-lite"/>
    </source>
</evidence>
<protein>
    <submittedName>
        <fullName evidence="2">Uncharacterized protein</fullName>
    </submittedName>
</protein>
<evidence type="ECO:0000313" key="2">
    <source>
        <dbReference type="EMBL" id="RKK07902.1"/>
    </source>
</evidence>